<dbReference type="PANTHER" id="PTHR33988">
    <property type="entry name" value="ENDORIBONUCLEASE MAZF-RELATED"/>
    <property type="match status" value="1"/>
</dbReference>
<protein>
    <submittedName>
        <fullName evidence="1">Uncharacterized protein</fullName>
    </submittedName>
</protein>
<dbReference type="GO" id="GO:0003677">
    <property type="term" value="F:DNA binding"/>
    <property type="evidence" value="ECO:0007669"/>
    <property type="project" value="InterPro"/>
</dbReference>
<dbReference type="GO" id="GO:0006402">
    <property type="term" value="P:mRNA catabolic process"/>
    <property type="evidence" value="ECO:0007669"/>
    <property type="project" value="TreeGrafter"/>
</dbReference>
<dbReference type="InterPro" id="IPR003477">
    <property type="entry name" value="PemK-like"/>
</dbReference>
<dbReference type="GO" id="GO:0004521">
    <property type="term" value="F:RNA endonuclease activity"/>
    <property type="evidence" value="ECO:0007669"/>
    <property type="project" value="TreeGrafter"/>
</dbReference>
<dbReference type="Gene3D" id="2.30.30.110">
    <property type="match status" value="1"/>
</dbReference>
<comment type="caution">
    <text evidence="1">The sequence shown here is derived from an EMBL/GenBank/DDBJ whole genome shotgun (WGS) entry which is preliminary data.</text>
</comment>
<organism evidence="1">
    <name type="scientific">termite gut metagenome</name>
    <dbReference type="NCBI Taxonomy" id="433724"/>
    <lineage>
        <taxon>unclassified sequences</taxon>
        <taxon>metagenomes</taxon>
        <taxon>organismal metagenomes</taxon>
    </lineage>
</organism>
<dbReference type="GO" id="GO:0016075">
    <property type="term" value="P:rRNA catabolic process"/>
    <property type="evidence" value="ECO:0007669"/>
    <property type="project" value="TreeGrafter"/>
</dbReference>
<sequence length="77" mass="8665">MVDMGIKQYGVYWVRLSPAVGNEMSKTRPCVVVSPDDLNRYVNTVINIPLTTKSSHRQYRVLGLVSSRPGKISTDRI</sequence>
<gene>
    <name evidence="1" type="ORF">EZS27_042776</name>
</gene>
<dbReference type="AlphaFoldDB" id="A0A5J4P8F8"/>
<proteinExistence type="predicted"/>
<dbReference type="EMBL" id="SNRY01010590">
    <property type="protein sequence ID" value="KAA6305572.1"/>
    <property type="molecule type" value="Genomic_DNA"/>
</dbReference>
<accession>A0A5J4P8F8</accession>
<dbReference type="Pfam" id="PF02452">
    <property type="entry name" value="PemK_toxin"/>
    <property type="match status" value="1"/>
</dbReference>
<reference evidence="1" key="1">
    <citation type="submission" date="2019-03" db="EMBL/GenBank/DDBJ databases">
        <title>Single cell metagenomics reveals metabolic interactions within the superorganism composed of flagellate Streblomastix strix and complex community of Bacteroidetes bacteria on its surface.</title>
        <authorList>
            <person name="Treitli S.C."/>
            <person name="Kolisko M."/>
            <person name="Husnik F."/>
            <person name="Keeling P."/>
            <person name="Hampl V."/>
        </authorList>
    </citation>
    <scope>NUCLEOTIDE SEQUENCE</scope>
    <source>
        <strain evidence="1">STM</strain>
    </source>
</reference>
<dbReference type="PANTHER" id="PTHR33988:SF2">
    <property type="entry name" value="ENDORIBONUCLEASE MAZF"/>
    <property type="match status" value="1"/>
</dbReference>
<dbReference type="InterPro" id="IPR011067">
    <property type="entry name" value="Plasmid_toxin/cell-grow_inhib"/>
</dbReference>
<dbReference type="SUPFAM" id="SSF50118">
    <property type="entry name" value="Cell growth inhibitor/plasmid maintenance toxic component"/>
    <property type="match status" value="1"/>
</dbReference>
<name>A0A5J4P8F8_9ZZZZ</name>
<feature type="non-terminal residue" evidence="1">
    <location>
        <position position="77"/>
    </location>
</feature>
<evidence type="ECO:0000313" key="1">
    <source>
        <dbReference type="EMBL" id="KAA6305572.1"/>
    </source>
</evidence>